<proteinExistence type="inferred from homology"/>
<evidence type="ECO:0000256" key="2">
    <source>
        <dbReference type="ARBA" id="ARBA00009171"/>
    </source>
</evidence>
<feature type="compositionally biased region" description="Basic and acidic residues" evidence="7">
    <location>
        <begin position="383"/>
        <end position="392"/>
    </location>
</feature>
<keyword evidence="4" id="KW-0804">Transcription</keyword>
<evidence type="ECO:0000256" key="1">
    <source>
        <dbReference type="ARBA" id="ARBA00004123"/>
    </source>
</evidence>
<evidence type="ECO:0000256" key="5">
    <source>
        <dbReference type="ARBA" id="ARBA00023242"/>
    </source>
</evidence>
<reference evidence="9" key="2">
    <citation type="submission" date="2004-02" db="EMBL/GenBank/DDBJ databases">
        <authorList>
            <consortium name="Genoscope"/>
            <consortium name="Whitehead Institute Centre for Genome Research"/>
        </authorList>
    </citation>
    <scope>NUCLEOTIDE SEQUENCE</scope>
</reference>
<reference evidence="9" key="1">
    <citation type="journal article" date="2004" name="Nature">
        <title>Genome duplication in the teleost fish Tetraodon nigroviridis reveals the early vertebrate proto-karyotype.</title>
        <authorList>
            <person name="Jaillon O."/>
            <person name="Aury J.-M."/>
            <person name="Brunet F."/>
            <person name="Petit J.-L."/>
            <person name="Stange-Thomann N."/>
            <person name="Mauceli E."/>
            <person name="Bouneau L."/>
            <person name="Fischer C."/>
            <person name="Ozouf-Costaz C."/>
            <person name="Bernot A."/>
            <person name="Nicaud S."/>
            <person name="Jaffe D."/>
            <person name="Fisher S."/>
            <person name="Lutfalla G."/>
            <person name="Dossat C."/>
            <person name="Segurens B."/>
            <person name="Dasilva C."/>
            <person name="Salanoubat M."/>
            <person name="Levy M."/>
            <person name="Boudet N."/>
            <person name="Castellano S."/>
            <person name="Anthouard V."/>
            <person name="Jubin C."/>
            <person name="Castelli V."/>
            <person name="Katinka M."/>
            <person name="Vacherie B."/>
            <person name="Biemont C."/>
            <person name="Skalli Z."/>
            <person name="Cattolico L."/>
            <person name="Poulain J."/>
            <person name="De Berardinis V."/>
            <person name="Cruaud C."/>
            <person name="Duprat S."/>
            <person name="Brottier P."/>
            <person name="Coutanceau J.-P."/>
            <person name="Gouzy J."/>
            <person name="Parra G."/>
            <person name="Lardier G."/>
            <person name="Chapple C."/>
            <person name="McKernan K.J."/>
            <person name="McEwan P."/>
            <person name="Bosak S."/>
            <person name="Kellis M."/>
            <person name="Volff J.-N."/>
            <person name="Guigo R."/>
            <person name="Zody M.C."/>
            <person name="Mesirov J."/>
            <person name="Lindblad-Toh K."/>
            <person name="Birren B."/>
            <person name="Nusbaum C."/>
            <person name="Kahn D."/>
            <person name="Robinson-Rechavi M."/>
            <person name="Laudet V."/>
            <person name="Schachter V."/>
            <person name="Quetier F."/>
            <person name="Saurin W."/>
            <person name="Scarpelli C."/>
            <person name="Wincker P."/>
            <person name="Lander E.S."/>
            <person name="Weissenbach J."/>
            <person name="Roest Crollius H."/>
        </authorList>
    </citation>
    <scope>NUCLEOTIDE SEQUENCE [LARGE SCALE GENOMIC DNA]</scope>
</reference>
<dbReference type="InterPro" id="IPR036390">
    <property type="entry name" value="WH_DNA-bd_sf"/>
</dbReference>
<dbReference type="AlphaFoldDB" id="Q4RET2"/>
<keyword evidence="3" id="KW-0805">Transcription regulation</keyword>
<dbReference type="InterPro" id="IPR031176">
    <property type="entry name" value="ELL/occludin"/>
</dbReference>
<evidence type="ECO:0000256" key="7">
    <source>
        <dbReference type="SAM" id="MobiDB-lite"/>
    </source>
</evidence>
<dbReference type="InterPro" id="IPR042065">
    <property type="entry name" value="E3_ELL-like"/>
</dbReference>
<dbReference type="Gene3D" id="1.10.10.2670">
    <property type="entry name" value="E3 ubiquitin-protein ligase"/>
    <property type="match status" value="1"/>
</dbReference>
<evidence type="ECO:0000259" key="8">
    <source>
        <dbReference type="PROSITE" id="PS51980"/>
    </source>
</evidence>
<evidence type="ECO:0000313" key="9">
    <source>
        <dbReference type="EMBL" id="CAG13100.1"/>
    </source>
</evidence>
<feature type="compositionally biased region" description="Polar residues" evidence="7">
    <location>
        <begin position="105"/>
        <end position="119"/>
    </location>
</feature>
<gene>
    <name evidence="9" type="ORF">GSTENG00035628001</name>
</gene>
<dbReference type="GO" id="GO:0032968">
    <property type="term" value="P:positive regulation of transcription elongation by RNA polymerase II"/>
    <property type="evidence" value="ECO:0007669"/>
    <property type="project" value="TreeGrafter"/>
</dbReference>
<protein>
    <submittedName>
        <fullName evidence="9">(spotted green pufferfish) hypothetical protein</fullName>
    </submittedName>
</protein>
<dbReference type="Pfam" id="PF07303">
    <property type="entry name" value="Occludin_ELL"/>
    <property type="match status" value="1"/>
</dbReference>
<dbReference type="GO" id="GO:0008023">
    <property type="term" value="C:transcription elongation factor complex"/>
    <property type="evidence" value="ECO:0007669"/>
    <property type="project" value="InterPro"/>
</dbReference>
<dbReference type="InterPro" id="IPR010844">
    <property type="entry name" value="Occludin_ELL"/>
</dbReference>
<dbReference type="Pfam" id="PF10390">
    <property type="entry name" value="ELL"/>
    <property type="match status" value="1"/>
</dbReference>
<comment type="subcellular location">
    <subcellularLocation>
        <location evidence="1">Nucleus</location>
    </subcellularLocation>
</comment>
<accession>Q4RET2</accession>
<keyword evidence="5" id="KW-0539">Nucleus</keyword>
<comment type="caution">
    <text evidence="9">The sequence shown here is derived from an EMBL/GenBank/DDBJ whole genome shotgun (WGS) entry which is preliminary data.</text>
</comment>
<dbReference type="InterPro" id="IPR019464">
    <property type="entry name" value="ELL_N"/>
</dbReference>
<dbReference type="PANTHER" id="PTHR23288">
    <property type="entry name" value="OCCLUDIN AND RNA POLYMERASE II ELONGATION FACTOR ELL"/>
    <property type="match status" value="1"/>
</dbReference>
<dbReference type="GO" id="GO:0000987">
    <property type="term" value="F:cis-regulatory region sequence-specific DNA binding"/>
    <property type="evidence" value="ECO:0007669"/>
    <property type="project" value="TreeGrafter"/>
</dbReference>
<evidence type="ECO:0000256" key="4">
    <source>
        <dbReference type="ARBA" id="ARBA00023163"/>
    </source>
</evidence>
<sequence length="534" mass="61319">IPAPTPDSPDAFRVFSFYLSSDSKDKPQSSFDCIHQYVSGEGRDRLEGQGSIQDKITVCATDDSYQTTRERMSQVEKDIWSRTAIEIKPGPSKCIKVQRKQAVVTGSDSSNKLSPSNKRSLVPSPVAHRPLRDRIVHLLALKPYRKPELLLWLERERAAPKDKADLTSVLDEVRLWTKDQVKYSYALKDEFYRHVQRDWPGYLEEEKQFVHRLLIRKLQQHHSSQLKSPQSSLSFQKAPTDSPSSQLSPAKTLSMKRLLSTDSSNCQTPKKQRLSEQCLPPPSPSHGGYGTSESRSSSSHGNTVAQLKLDFDKPSNHVRESPSRLCLQHNGGGSSAPPKAERTEPALTAPSSKIPQVETSVCADQQFNNGQHKKKRSKKHKDKERERLKPDWLETSPDLKQNQDKLRDHEGEKTPVNQLSEEELPDYLIKYRTITALEQRQRYKEDFCAEYDEYRALHDRIGAITEMFVQLGSKINTLTPGTQEYKIMEDQILQKYRKYKKKFPGYREEKKRCEYLHQKLSHIKGLITDYDQAQ</sequence>
<feature type="compositionally biased region" description="Basic residues" evidence="7">
    <location>
        <begin position="371"/>
        <end position="382"/>
    </location>
</feature>
<evidence type="ECO:0000256" key="6">
    <source>
        <dbReference type="PROSITE-ProRule" id="PRU01324"/>
    </source>
</evidence>
<feature type="compositionally biased region" description="Basic and acidic residues" evidence="7">
    <location>
        <begin position="401"/>
        <end position="413"/>
    </location>
</feature>
<feature type="non-terminal residue" evidence="9">
    <location>
        <position position="1"/>
    </location>
</feature>
<dbReference type="Gene3D" id="6.10.140.340">
    <property type="match status" value="1"/>
</dbReference>
<dbReference type="GO" id="GO:0006368">
    <property type="term" value="P:transcription elongation by RNA polymerase II"/>
    <property type="evidence" value="ECO:0007669"/>
    <property type="project" value="InterPro"/>
</dbReference>
<feature type="compositionally biased region" description="Basic and acidic residues" evidence="7">
    <location>
        <begin position="309"/>
        <end position="322"/>
    </location>
</feature>
<feature type="compositionally biased region" description="Polar residues" evidence="7">
    <location>
        <begin position="349"/>
        <end position="370"/>
    </location>
</feature>
<dbReference type="PANTHER" id="PTHR23288:SF12">
    <property type="entry name" value="RNA POLYMERASE II ELONGATION FACTOR ELL2 ISOFORM X1"/>
    <property type="match status" value="1"/>
</dbReference>
<feature type="compositionally biased region" description="Polar residues" evidence="7">
    <location>
        <begin position="239"/>
        <end position="251"/>
    </location>
</feature>
<dbReference type="OrthoDB" id="6284217at2759"/>
<feature type="non-terminal residue" evidence="9">
    <location>
        <position position="534"/>
    </location>
</feature>
<dbReference type="PROSITE" id="PS51980">
    <property type="entry name" value="OCEL"/>
    <property type="match status" value="1"/>
</dbReference>
<evidence type="ECO:0000256" key="3">
    <source>
        <dbReference type="ARBA" id="ARBA00023015"/>
    </source>
</evidence>
<feature type="domain" description="OCEL" evidence="8">
    <location>
        <begin position="425"/>
        <end position="534"/>
    </location>
</feature>
<dbReference type="SUPFAM" id="SSF46785">
    <property type="entry name" value="Winged helix' DNA-binding domain"/>
    <property type="match status" value="1"/>
</dbReference>
<feature type="region of interest" description="Disordered" evidence="7">
    <location>
        <begin position="105"/>
        <end position="124"/>
    </location>
</feature>
<feature type="compositionally biased region" description="Polar residues" evidence="7">
    <location>
        <begin position="260"/>
        <end position="269"/>
    </location>
</feature>
<name>Q4RET2_TETNG</name>
<dbReference type="KEGG" id="tng:GSTEN00035628G001"/>
<feature type="region of interest" description="Disordered" evidence="7">
    <location>
        <begin position="223"/>
        <end position="414"/>
    </location>
</feature>
<dbReference type="EMBL" id="CAAE01015122">
    <property type="protein sequence ID" value="CAG13100.1"/>
    <property type="molecule type" value="Genomic_DNA"/>
</dbReference>
<organism evidence="9">
    <name type="scientific">Tetraodon nigroviridis</name>
    <name type="common">Spotted green pufferfish</name>
    <name type="synonym">Chelonodon nigroviridis</name>
    <dbReference type="NCBI Taxonomy" id="99883"/>
    <lineage>
        <taxon>Eukaryota</taxon>
        <taxon>Metazoa</taxon>
        <taxon>Chordata</taxon>
        <taxon>Craniata</taxon>
        <taxon>Vertebrata</taxon>
        <taxon>Euteleostomi</taxon>
        <taxon>Actinopterygii</taxon>
        <taxon>Neopterygii</taxon>
        <taxon>Teleostei</taxon>
        <taxon>Neoteleostei</taxon>
        <taxon>Acanthomorphata</taxon>
        <taxon>Eupercaria</taxon>
        <taxon>Tetraodontiformes</taxon>
        <taxon>Tetradontoidea</taxon>
        <taxon>Tetraodontidae</taxon>
        <taxon>Tetraodon</taxon>
    </lineage>
</organism>
<comment type="similarity">
    <text evidence="2 6">Belongs to the ELL/occludin family.</text>
</comment>
<feature type="compositionally biased region" description="Low complexity" evidence="7">
    <location>
        <begin position="223"/>
        <end position="237"/>
    </location>
</feature>
<dbReference type="SUPFAM" id="SSF144292">
    <property type="entry name" value="occludin/ELL-like"/>
    <property type="match status" value="1"/>
</dbReference>
<dbReference type="GO" id="GO:0042795">
    <property type="term" value="P:snRNA transcription by RNA polymerase II"/>
    <property type="evidence" value="ECO:0007669"/>
    <property type="project" value="TreeGrafter"/>
</dbReference>